<proteinExistence type="predicted"/>
<protein>
    <submittedName>
        <fullName evidence="2">Uncharacterized protein</fullName>
    </submittedName>
</protein>
<evidence type="ECO:0000256" key="1">
    <source>
        <dbReference type="SAM" id="MobiDB-lite"/>
    </source>
</evidence>
<dbReference type="EMBL" id="JBHTAX010000001">
    <property type="protein sequence ID" value="MFC7189244.1"/>
    <property type="molecule type" value="Genomic_DNA"/>
</dbReference>
<feature type="compositionally biased region" description="Polar residues" evidence="1">
    <location>
        <begin position="1"/>
        <end position="14"/>
    </location>
</feature>
<gene>
    <name evidence="2" type="ORF">ACFQL7_04860</name>
</gene>
<dbReference type="Proteomes" id="UP001596417">
    <property type="component" value="Unassembled WGS sequence"/>
</dbReference>
<comment type="caution">
    <text evidence="2">The sequence shown here is derived from an EMBL/GenBank/DDBJ whole genome shotgun (WGS) entry which is preliminary data.</text>
</comment>
<feature type="region of interest" description="Disordered" evidence="1">
    <location>
        <begin position="1"/>
        <end position="25"/>
    </location>
</feature>
<accession>A0ABD5YML8</accession>
<organism evidence="2 3">
    <name type="scientific">Halocatena marina</name>
    <dbReference type="NCBI Taxonomy" id="2934937"/>
    <lineage>
        <taxon>Archaea</taxon>
        <taxon>Methanobacteriati</taxon>
        <taxon>Methanobacteriota</taxon>
        <taxon>Stenosarchaea group</taxon>
        <taxon>Halobacteria</taxon>
        <taxon>Halobacteriales</taxon>
        <taxon>Natronomonadaceae</taxon>
        <taxon>Halocatena</taxon>
    </lineage>
</organism>
<evidence type="ECO:0000313" key="2">
    <source>
        <dbReference type="EMBL" id="MFC7189244.1"/>
    </source>
</evidence>
<keyword evidence="3" id="KW-1185">Reference proteome</keyword>
<reference evidence="2 3" key="1">
    <citation type="journal article" date="2019" name="Int. J. Syst. Evol. Microbiol.">
        <title>The Global Catalogue of Microorganisms (GCM) 10K type strain sequencing project: providing services to taxonomists for standard genome sequencing and annotation.</title>
        <authorList>
            <consortium name="The Broad Institute Genomics Platform"/>
            <consortium name="The Broad Institute Genome Sequencing Center for Infectious Disease"/>
            <person name="Wu L."/>
            <person name="Ma J."/>
        </authorList>
    </citation>
    <scope>NUCLEOTIDE SEQUENCE [LARGE SCALE GENOMIC DNA]</scope>
    <source>
        <strain evidence="2 3">RDMS1</strain>
    </source>
</reference>
<evidence type="ECO:0000313" key="3">
    <source>
        <dbReference type="Proteomes" id="UP001596417"/>
    </source>
</evidence>
<dbReference type="GeneID" id="76198809"/>
<dbReference type="RefSeq" id="WP_248905214.1">
    <property type="nucleotide sequence ID" value="NZ_CP109979.1"/>
</dbReference>
<sequence>MIHHTTSSNGQNAPPTDERTNPTNALEGCREYGLEGEGQWIYDVRAKYVQLEEVSPSRVIVVTETGSPLPIGTAVDLYDMCRSNHVHPIASTAIADAQHVVHTLASQQIDEMIRHRELSEPCSPTESVHTVADVVAAVHFFEKATERGCSPEAFLPNDCP</sequence>
<dbReference type="AlphaFoldDB" id="A0ABD5YML8"/>
<name>A0ABD5YML8_9EURY</name>